<evidence type="ECO:0000313" key="3">
    <source>
        <dbReference type="EMBL" id="KAB1216154.1"/>
    </source>
</evidence>
<dbReference type="AlphaFoldDB" id="A0A6A1VT97"/>
<dbReference type="PANTHER" id="PTHR11220">
    <property type="entry name" value="HEME-BINDING PROTEIN-RELATED"/>
    <property type="match status" value="1"/>
</dbReference>
<feature type="signal peptide" evidence="2">
    <location>
        <begin position="1"/>
        <end position="26"/>
    </location>
</feature>
<reference evidence="3 4" key="1">
    <citation type="journal article" date="2019" name="Plant Biotechnol. J.">
        <title>The red bayberry genome and genetic basis of sex determination.</title>
        <authorList>
            <person name="Jia H.M."/>
            <person name="Jia H.J."/>
            <person name="Cai Q.L."/>
            <person name="Wang Y."/>
            <person name="Zhao H.B."/>
            <person name="Yang W.F."/>
            <person name="Wang G.Y."/>
            <person name="Li Y.H."/>
            <person name="Zhan D.L."/>
            <person name="Shen Y.T."/>
            <person name="Niu Q.F."/>
            <person name="Chang L."/>
            <person name="Qiu J."/>
            <person name="Zhao L."/>
            <person name="Xie H.B."/>
            <person name="Fu W.Y."/>
            <person name="Jin J."/>
            <person name="Li X.W."/>
            <person name="Jiao Y."/>
            <person name="Zhou C.C."/>
            <person name="Tu T."/>
            <person name="Chai C.Y."/>
            <person name="Gao J.L."/>
            <person name="Fan L.J."/>
            <person name="van de Weg E."/>
            <person name="Wang J.Y."/>
            <person name="Gao Z.S."/>
        </authorList>
    </citation>
    <scope>NUCLEOTIDE SEQUENCE [LARGE SCALE GENOMIC DNA]</scope>
    <source>
        <tissue evidence="3">Leaves</tissue>
    </source>
</reference>
<dbReference type="EMBL" id="RXIC02000022">
    <property type="protein sequence ID" value="KAB1216154.1"/>
    <property type="molecule type" value="Genomic_DNA"/>
</dbReference>
<dbReference type="InterPro" id="IPR006917">
    <property type="entry name" value="SOUL_heme-bd"/>
</dbReference>
<evidence type="ECO:0000313" key="4">
    <source>
        <dbReference type="Proteomes" id="UP000516437"/>
    </source>
</evidence>
<dbReference type="FunFam" id="3.20.80.10:FF:000002">
    <property type="entry name" value="Heme-binding protein 2"/>
    <property type="match status" value="1"/>
</dbReference>
<evidence type="ECO:0000256" key="2">
    <source>
        <dbReference type="SAM" id="SignalP"/>
    </source>
</evidence>
<dbReference type="PANTHER" id="PTHR11220:SF25">
    <property type="entry name" value="F3F9.4"/>
    <property type="match status" value="1"/>
</dbReference>
<dbReference type="SUPFAM" id="SSF55136">
    <property type="entry name" value="Probable bacterial effector-binding domain"/>
    <property type="match status" value="1"/>
</dbReference>
<dbReference type="InterPro" id="IPR011256">
    <property type="entry name" value="Reg_factor_effector_dom_sf"/>
</dbReference>
<sequence>MAVFNVFKLSLLLSLLSNLPFGLWSAANNGVGISPPTCSRIECPGYDVIEAVNGYEIRRYNSTVWMSTSPIQDISLVEATRTGFLQLFDYIQGKNDYEKEIEMTAPVITEISPSDGPLCESSFVVSFYVPTVNQANPPPAEGLHVQRWKPVYAAVRQFRGFVADSDVGEEAAALQASLADTAWSAAIEKSHGADHASGYTVAQYNSPFEFENRVNEIWMLFQIEDELTV</sequence>
<feature type="chain" id="PRO_5025598467" evidence="2">
    <location>
        <begin position="27"/>
        <end position="229"/>
    </location>
</feature>
<name>A0A6A1VT97_9ROSI</name>
<comment type="caution">
    <text evidence="3">The sequence shown here is derived from an EMBL/GenBank/DDBJ whole genome shotgun (WGS) entry which is preliminary data.</text>
</comment>
<dbReference type="Gene3D" id="3.20.80.10">
    <property type="entry name" value="Regulatory factor, effector binding domain"/>
    <property type="match status" value="1"/>
</dbReference>
<protein>
    <submittedName>
        <fullName evidence="3">Heme-binding protein 2</fullName>
    </submittedName>
</protein>
<dbReference type="Proteomes" id="UP000516437">
    <property type="component" value="Chromosome 4"/>
</dbReference>
<keyword evidence="2" id="KW-0732">Signal</keyword>
<gene>
    <name evidence="3" type="ORF">CJ030_MR4G011971</name>
</gene>
<organism evidence="3 4">
    <name type="scientific">Morella rubra</name>
    <name type="common">Chinese bayberry</name>
    <dbReference type="NCBI Taxonomy" id="262757"/>
    <lineage>
        <taxon>Eukaryota</taxon>
        <taxon>Viridiplantae</taxon>
        <taxon>Streptophyta</taxon>
        <taxon>Embryophyta</taxon>
        <taxon>Tracheophyta</taxon>
        <taxon>Spermatophyta</taxon>
        <taxon>Magnoliopsida</taxon>
        <taxon>eudicotyledons</taxon>
        <taxon>Gunneridae</taxon>
        <taxon>Pentapetalae</taxon>
        <taxon>rosids</taxon>
        <taxon>fabids</taxon>
        <taxon>Fagales</taxon>
        <taxon>Myricaceae</taxon>
        <taxon>Morella</taxon>
    </lineage>
</organism>
<accession>A0A6A1VT97</accession>
<evidence type="ECO:0000256" key="1">
    <source>
        <dbReference type="ARBA" id="ARBA00009817"/>
    </source>
</evidence>
<dbReference type="OrthoDB" id="6424451at2759"/>
<proteinExistence type="inferred from homology"/>
<comment type="similarity">
    <text evidence="1">Belongs to the HEBP family.</text>
</comment>
<keyword evidence="4" id="KW-1185">Reference proteome</keyword>
<dbReference type="Pfam" id="PF04832">
    <property type="entry name" value="SOUL"/>
    <property type="match status" value="1"/>
</dbReference>